<sequence length="316" mass="35729">MRYWWVNHKQTSKFEIAGGFLWSPMRKKNNSRNQFYDNMRLASPGDAVISFSHGKIRYIGLVAGFASAAPKPPSFGSAGAYWSEQGWLLAIKWQPLPKTIIPKEEIEKLREFLPLKYSPIHSATGHGRQNAYLAEVGKPIYDILLGGDDFFNVDSYEYLAEFAAEVASHLENSIEKQVLDDRSLDDTVKATLFAARRGQGVFRERIYEFEKGCRLTEIYTPELLVASHIKPWSLCTSAAERLDGANGLLLTPHVDRLFDRGLVSFEDDGTLLISSRLSLADLGRLGLGDALKKKFGSFHSRQKKYLSYHRDKVFSL</sequence>
<dbReference type="GO" id="GO:0004519">
    <property type="term" value="F:endonuclease activity"/>
    <property type="evidence" value="ECO:0007669"/>
    <property type="project" value="UniProtKB-KW"/>
</dbReference>
<dbReference type="Pfam" id="PF13391">
    <property type="entry name" value="HNH_2"/>
    <property type="match status" value="1"/>
</dbReference>
<dbReference type="InterPro" id="IPR003615">
    <property type="entry name" value="HNH_nuc"/>
</dbReference>
<dbReference type="RefSeq" id="WP_187523164.1">
    <property type="nucleotide sequence ID" value="NZ_JACONW010000207.1"/>
</dbReference>
<gene>
    <name evidence="2" type="ORF">H8S59_25015</name>
</gene>
<evidence type="ECO:0000259" key="1">
    <source>
        <dbReference type="Pfam" id="PF13391"/>
    </source>
</evidence>
<evidence type="ECO:0000313" key="3">
    <source>
        <dbReference type="Proteomes" id="UP000651852"/>
    </source>
</evidence>
<accession>A0ABR7B811</accession>
<dbReference type="Proteomes" id="UP000651852">
    <property type="component" value="Unassembled WGS sequence"/>
</dbReference>
<evidence type="ECO:0000313" key="2">
    <source>
        <dbReference type="EMBL" id="MBC3953045.1"/>
    </source>
</evidence>
<reference evidence="2 3" key="1">
    <citation type="submission" date="2020-08" db="EMBL/GenBank/DDBJ databases">
        <title>Putative novel bacterial strains isolated from necrotic wheat leaf tissues caused by Xanthomonas translucens.</title>
        <authorList>
            <person name="Tambong J.T."/>
        </authorList>
    </citation>
    <scope>NUCLEOTIDE SEQUENCE [LARGE SCALE GENOMIC DNA]</scope>
    <source>
        <strain evidence="2 3">DOAB 1069</strain>
    </source>
</reference>
<comment type="caution">
    <text evidence="2">The sequence shown here is derived from an EMBL/GenBank/DDBJ whole genome shotgun (WGS) entry which is preliminary data.</text>
</comment>
<keyword evidence="2" id="KW-0378">Hydrolase</keyword>
<organism evidence="2 3">
    <name type="scientific">Pseudomonas folii</name>
    <dbReference type="NCBI Taxonomy" id="2762593"/>
    <lineage>
        <taxon>Bacteria</taxon>
        <taxon>Pseudomonadati</taxon>
        <taxon>Pseudomonadota</taxon>
        <taxon>Gammaproteobacteria</taxon>
        <taxon>Pseudomonadales</taxon>
        <taxon>Pseudomonadaceae</taxon>
        <taxon>Pseudomonas</taxon>
    </lineage>
</organism>
<name>A0ABR7B811_9PSED</name>
<proteinExistence type="predicted"/>
<protein>
    <submittedName>
        <fullName evidence="2">HNH endonuclease</fullName>
    </submittedName>
</protein>
<keyword evidence="2" id="KW-0255">Endonuclease</keyword>
<keyword evidence="3" id="KW-1185">Reference proteome</keyword>
<keyword evidence="2" id="KW-0540">Nuclease</keyword>
<feature type="domain" description="HNH nuclease" evidence="1">
    <location>
        <begin position="213"/>
        <end position="266"/>
    </location>
</feature>
<dbReference type="EMBL" id="JACONW010000207">
    <property type="protein sequence ID" value="MBC3953045.1"/>
    <property type="molecule type" value="Genomic_DNA"/>
</dbReference>